<dbReference type="Proteomes" id="UP000593564">
    <property type="component" value="Unassembled WGS sequence"/>
</dbReference>
<keyword evidence="3" id="KW-1185">Reference proteome</keyword>
<evidence type="ECO:0000313" key="2">
    <source>
        <dbReference type="EMBL" id="KAF5954981.1"/>
    </source>
</evidence>
<feature type="signal peptide" evidence="1">
    <location>
        <begin position="1"/>
        <end position="36"/>
    </location>
</feature>
<organism evidence="2 3">
    <name type="scientific">Camellia sinensis</name>
    <name type="common">Tea plant</name>
    <name type="synonym">Thea sinensis</name>
    <dbReference type="NCBI Taxonomy" id="4442"/>
    <lineage>
        <taxon>Eukaryota</taxon>
        <taxon>Viridiplantae</taxon>
        <taxon>Streptophyta</taxon>
        <taxon>Embryophyta</taxon>
        <taxon>Tracheophyta</taxon>
        <taxon>Spermatophyta</taxon>
        <taxon>Magnoliopsida</taxon>
        <taxon>eudicotyledons</taxon>
        <taxon>Gunneridae</taxon>
        <taxon>Pentapetalae</taxon>
        <taxon>asterids</taxon>
        <taxon>Ericales</taxon>
        <taxon>Theaceae</taxon>
        <taxon>Camellia</taxon>
    </lineage>
</organism>
<evidence type="ECO:0000256" key="1">
    <source>
        <dbReference type="SAM" id="SignalP"/>
    </source>
</evidence>
<reference evidence="3" key="1">
    <citation type="journal article" date="2020" name="Nat. Commun.">
        <title>Genome assembly of wild tea tree DASZ reveals pedigree and selection history of tea varieties.</title>
        <authorList>
            <person name="Zhang W."/>
            <person name="Zhang Y."/>
            <person name="Qiu H."/>
            <person name="Guo Y."/>
            <person name="Wan H."/>
            <person name="Zhang X."/>
            <person name="Scossa F."/>
            <person name="Alseekh S."/>
            <person name="Zhang Q."/>
            <person name="Wang P."/>
            <person name="Xu L."/>
            <person name="Schmidt M.H."/>
            <person name="Jia X."/>
            <person name="Li D."/>
            <person name="Zhu A."/>
            <person name="Guo F."/>
            <person name="Chen W."/>
            <person name="Ni D."/>
            <person name="Usadel B."/>
            <person name="Fernie A.R."/>
            <person name="Wen W."/>
        </authorList>
    </citation>
    <scope>NUCLEOTIDE SEQUENCE [LARGE SCALE GENOMIC DNA]</scope>
    <source>
        <strain evidence="3">cv. G240</strain>
    </source>
</reference>
<feature type="chain" id="PRO_5029858482" evidence="1">
    <location>
        <begin position="37"/>
        <end position="155"/>
    </location>
</feature>
<name>A0A7J7HRY9_CAMSI</name>
<evidence type="ECO:0000313" key="3">
    <source>
        <dbReference type="Proteomes" id="UP000593564"/>
    </source>
</evidence>
<proteinExistence type="predicted"/>
<dbReference type="AlphaFoldDB" id="A0A7J7HRY9"/>
<protein>
    <submittedName>
        <fullName evidence="2">Uncharacterized protein</fullName>
    </submittedName>
</protein>
<sequence>MVMMMMASSSSAAAAATKLVVVVGVLLLVLSNTVLGDEEFLMPLDRCVRSHFDPIPPPSDDPEGDKYAAALHCEICHSIYRSVFHIGRIHKLSNNIPYTWPPDEYVTALKKVPYLKNNQSGLNYYLNLDHPVSYCKFPNWIWYNKGEYLRSKGLI</sequence>
<accession>A0A7J7HRY9</accession>
<comment type="caution">
    <text evidence="2">The sequence shown here is derived from an EMBL/GenBank/DDBJ whole genome shotgun (WGS) entry which is preliminary data.</text>
</comment>
<gene>
    <name evidence="2" type="ORF">HYC85_007837</name>
</gene>
<keyword evidence="1" id="KW-0732">Signal</keyword>
<reference evidence="2 3" key="2">
    <citation type="submission" date="2020-07" db="EMBL/GenBank/DDBJ databases">
        <title>Genome assembly of wild tea tree DASZ reveals pedigree and selection history of tea varieties.</title>
        <authorList>
            <person name="Zhang W."/>
        </authorList>
    </citation>
    <scope>NUCLEOTIDE SEQUENCE [LARGE SCALE GENOMIC DNA]</scope>
    <source>
        <strain evidence="3">cv. G240</strain>
        <tissue evidence="2">Leaf</tissue>
    </source>
</reference>
<dbReference type="EMBL" id="JACBKZ010000003">
    <property type="protein sequence ID" value="KAF5954981.1"/>
    <property type="molecule type" value="Genomic_DNA"/>
</dbReference>